<reference evidence="3 4" key="1">
    <citation type="journal article" date="2015" name="Plant Cell">
        <title>Oil accumulation by the oleaginous diatom Fistulifera solaris as revealed by the genome and transcriptome.</title>
        <authorList>
            <person name="Tanaka T."/>
            <person name="Maeda Y."/>
            <person name="Veluchamy A."/>
            <person name="Tanaka M."/>
            <person name="Abida H."/>
            <person name="Marechal E."/>
            <person name="Bowler C."/>
            <person name="Muto M."/>
            <person name="Sunaga Y."/>
            <person name="Tanaka M."/>
            <person name="Yoshino T."/>
            <person name="Taniguchi T."/>
            <person name="Fukuda Y."/>
            <person name="Nemoto M."/>
            <person name="Matsumoto M."/>
            <person name="Wong P.S."/>
            <person name="Aburatani S."/>
            <person name="Fujibuchi W."/>
        </authorList>
    </citation>
    <scope>NUCLEOTIDE SEQUENCE [LARGE SCALE GENOMIC DNA]</scope>
    <source>
        <strain evidence="3 4">JPCC DA0580</strain>
    </source>
</reference>
<evidence type="ECO:0000256" key="1">
    <source>
        <dbReference type="SAM" id="MobiDB-lite"/>
    </source>
</evidence>
<feature type="transmembrane region" description="Helical" evidence="2">
    <location>
        <begin position="59"/>
        <end position="81"/>
    </location>
</feature>
<feature type="transmembrane region" description="Helical" evidence="2">
    <location>
        <begin position="130"/>
        <end position="153"/>
    </location>
</feature>
<keyword evidence="2" id="KW-1133">Transmembrane helix</keyword>
<sequence>MTFLQPNAHYEERTQHNSQHTNWFFSAAFATIALVALFQDLERFNGRENFKDQGKKITWVGSAIICALGLASIGFLMGLALRHRFVGNLLECTLAFLTVGIWAAVMPTIMNPKHNIATQGEFGEIINANLFIFPWLGLIAAVNVLVGSMRLFFDRDVAKDEKSSSSFLSWGAFVATSLIAMMAASRQYEDMMCDDDKTTMCDRLQYATWLGAIGGFLAFLWMMVDLCLPTRLGIIETAFSILLLTAWCFGITYITFSDHAPAPTFSTLYFFSWGSFALAAGLVASALYRGLGAVTPGNDDSEDDHVQGKEVEHSEEDDEERGRGAVVVEDEGIAAVPPTSVAGAHDQVYK</sequence>
<keyword evidence="2" id="KW-0812">Transmembrane</keyword>
<keyword evidence="4" id="KW-1185">Reference proteome</keyword>
<feature type="transmembrane region" description="Helical" evidence="2">
    <location>
        <begin position="234"/>
        <end position="256"/>
    </location>
</feature>
<name>A0A1Z5JBJ7_FISSO</name>
<keyword evidence="2" id="KW-0472">Membrane</keyword>
<proteinExistence type="predicted"/>
<evidence type="ECO:0000256" key="2">
    <source>
        <dbReference type="SAM" id="Phobius"/>
    </source>
</evidence>
<dbReference type="AlphaFoldDB" id="A0A1Z5JBJ7"/>
<feature type="transmembrane region" description="Helical" evidence="2">
    <location>
        <begin position="204"/>
        <end position="222"/>
    </location>
</feature>
<accession>A0A1Z5JBJ7</accession>
<organism evidence="3 4">
    <name type="scientific">Fistulifera solaris</name>
    <name type="common">Oleaginous diatom</name>
    <dbReference type="NCBI Taxonomy" id="1519565"/>
    <lineage>
        <taxon>Eukaryota</taxon>
        <taxon>Sar</taxon>
        <taxon>Stramenopiles</taxon>
        <taxon>Ochrophyta</taxon>
        <taxon>Bacillariophyta</taxon>
        <taxon>Bacillariophyceae</taxon>
        <taxon>Bacillariophycidae</taxon>
        <taxon>Naviculales</taxon>
        <taxon>Naviculaceae</taxon>
        <taxon>Fistulifera</taxon>
    </lineage>
</organism>
<dbReference type="OrthoDB" id="49209at2759"/>
<evidence type="ECO:0000313" key="3">
    <source>
        <dbReference type="EMBL" id="GAX11339.1"/>
    </source>
</evidence>
<gene>
    <name evidence="3" type="ORF">FisN_22Lh007</name>
</gene>
<feature type="transmembrane region" description="Helical" evidence="2">
    <location>
        <begin position="21"/>
        <end position="39"/>
    </location>
</feature>
<feature type="transmembrane region" description="Helical" evidence="2">
    <location>
        <begin position="165"/>
        <end position="184"/>
    </location>
</feature>
<comment type="caution">
    <text evidence="3">The sequence shown here is derived from an EMBL/GenBank/DDBJ whole genome shotgun (WGS) entry which is preliminary data.</text>
</comment>
<dbReference type="EMBL" id="BDSP01000041">
    <property type="protein sequence ID" value="GAX11339.1"/>
    <property type="molecule type" value="Genomic_DNA"/>
</dbReference>
<protein>
    <submittedName>
        <fullName evidence="3">Uncharacterized protein</fullName>
    </submittedName>
</protein>
<dbReference type="Proteomes" id="UP000198406">
    <property type="component" value="Unassembled WGS sequence"/>
</dbReference>
<evidence type="ECO:0000313" key="4">
    <source>
        <dbReference type="Proteomes" id="UP000198406"/>
    </source>
</evidence>
<feature type="region of interest" description="Disordered" evidence="1">
    <location>
        <begin position="298"/>
        <end position="332"/>
    </location>
</feature>
<feature type="transmembrane region" description="Helical" evidence="2">
    <location>
        <begin position="88"/>
        <end position="110"/>
    </location>
</feature>
<feature type="transmembrane region" description="Helical" evidence="2">
    <location>
        <begin position="268"/>
        <end position="288"/>
    </location>
</feature>
<dbReference type="InParanoid" id="A0A1Z5JBJ7"/>